<evidence type="ECO:0000313" key="3">
    <source>
        <dbReference type="EMBL" id="NEX60253.1"/>
    </source>
</evidence>
<protein>
    <submittedName>
        <fullName evidence="3">Type IV pilus modification protein PilV</fullName>
    </submittedName>
</protein>
<dbReference type="InterPro" id="IPR013362">
    <property type="entry name" value="Pilus_4_PilV"/>
</dbReference>
<dbReference type="InterPro" id="IPR012902">
    <property type="entry name" value="N_methyl_site"/>
</dbReference>
<accession>A0A6B3SHV9</accession>
<feature type="transmembrane region" description="Helical" evidence="1">
    <location>
        <begin position="15"/>
        <end position="38"/>
    </location>
</feature>
<dbReference type="RefSeq" id="WP_163960756.1">
    <property type="nucleotide sequence ID" value="NZ_JAAIVB010000012.1"/>
</dbReference>
<dbReference type="Pfam" id="PF07963">
    <property type="entry name" value="N_methyl"/>
    <property type="match status" value="1"/>
</dbReference>
<dbReference type="AlphaFoldDB" id="A0A6B3SHV9"/>
<dbReference type="PROSITE" id="PS00409">
    <property type="entry name" value="PROKAR_NTER_METHYL"/>
    <property type="match status" value="1"/>
</dbReference>
<dbReference type="NCBIfam" id="TIGR02523">
    <property type="entry name" value="type_IV_pilV"/>
    <property type="match status" value="1"/>
</dbReference>
<sequence length="190" mass="20208">MDWTHPYRPNGSEHGFSLVEILVALFVLGLGVLGAVELQLAAGRTIRQSATHTAAVHLATDIAEHLRLNPAGLGGGSYLGADFRASEDIPAAGQGCHDRNCMPQELAQQDLAEWKRRFASEVPGGRLRICRDAAPWNSATASLQWDCSGEGTAPIMVKIGWPRSRRDGAPQANAGQFPPLVSLMASADGS</sequence>
<name>A0A6B3SHV9_9BURK</name>
<dbReference type="NCBIfam" id="TIGR02532">
    <property type="entry name" value="IV_pilin_GFxxxE"/>
    <property type="match status" value="1"/>
</dbReference>
<keyword evidence="4" id="KW-1185">Reference proteome</keyword>
<organism evidence="3 4">
    <name type="scientific">Noviherbaspirillum galbum</name>
    <dbReference type="NCBI Taxonomy" id="2709383"/>
    <lineage>
        <taxon>Bacteria</taxon>
        <taxon>Pseudomonadati</taxon>
        <taxon>Pseudomonadota</taxon>
        <taxon>Betaproteobacteria</taxon>
        <taxon>Burkholderiales</taxon>
        <taxon>Oxalobacteraceae</taxon>
        <taxon>Noviherbaspirillum</taxon>
    </lineage>
</organism>
<feature type="domain" description="Type IV pilin Tt1218-like" evidence="2">
    <location>
        <begin position="38"/>
        <end position="111"/>
    </location>
</feature>
<dbReference type="Proteomes" id="UP000482155">
    <property type="component" value="Unassembled WGS sequence"/>
</dbReference>
<dbReference type="EMBL" id="JAAIVB010000012">
    <property type="protein sequence ID" value="NEX60253.1"/>
    <property type="molecule type" value="Genomic_DNA"/>
</dbReference>
<evidence type="ECO:0000259" key="2">
    <source>
        <dbReference type="Pfam" id="PF22150"/>
    </source>
</evidence>
<keyword evidence="1" id="KW-1133">Transmembrane helix</keyword>
<proteinExistence type="predicted"/>
<reference evidence="3 4" key="1">
    <citation type="submission" date="2020-02" db="EMBL/GenBank/DDBJ databases">
        <authorList>
            <person name="Kim M.K."/>
        </authorList>
    </citation>
    <scope>NUCLEOTIDE SEQUENCE [LARGE SCALE GENOMIC DNA]</scope>
    <source>
        <strain evidence="3 4">17J57-3</strain>
    </source>
</reference>
<dbReference type="InterPro" id="IPR054402">
    <property type="entry name" value="Tt1218-like_dom"/>
</dbReference>
<evidence type="ECO:0000313" key="4">
    <source>
        <dbReference type="Proteomes" id="UP000482155"/>
    </source>
</evidence>
<keyword evidence="1" id="KW-0472">Membrane</keyword>
<dbReference type="Pfam" id="PF22150">
    <property type="entry name" value="Tt1218-like"/>
    <property type="match status" value="1"/>
</dbReference>
<keyword evidence="1" id="KW-0812">Transmembrane</keyword>
<evidence type="ECO:0000256" key="1">
    <source>
        <dbReference type="SAM" id="Phobius"/>
    </source>
</evidence>
<comment type="caution">
    <text evidence="3">The sequence shown here is derived from an EMBL/GenBank/DDBJ whole genome shotgun (WGS) entry which is preliminary data.</text>
</comment>
<gene>
    <name evidence="3" type="primary">pilV</name>
    <name evidence="3" type="ORF">G3574_04100</name>
</gene>